<proteinExistence type="predicted"/>
<dbReference type="OrthoDB" id="3521766at2"/>
<dbReference type="RefSeq" id="WP_131593262.1">
    <property type="nucleotide sequence ID" value="NZ_SJSL01000001.1"/>
</dbReference>
<keyword evidence="4" id="KW-1185">Reference proteome</keyword>
<dbReference type="AlphaFoldDB" id="A0A4R0NPZ0"/>
<dbReference type="InterPro" id="IPR021109">
    <property type="entry name" value="Peptidase_aspartic_dom_sf"/>
</dbReference>
<dbReference type="InterPro" id="IPR036034">
    <property type="entry name" value="PDZ_sf"/>
</dbReference>
<evidence type="ECO:0000313" key="4">
    <source>
        <dbReference type="Proteomes" id="UP000293347"/>
    </source>
</evidence>
<dbReference type="Gene3D" id="2.30.42.10">
    <property type="match status" value="1"/>
</dbReference>
<reference evidence="3 4" key="1">
    <citation type="submission" date="2019-02" db="EMBL/GenBank/DDBJ databases">
        <title>Pedobacter sp. RP-1-14 sp. nov., isolated from Arctic soil.</title>
        <authorList>
            <person name="Dahal R.H."/>
        </authorList>
    </citation>
    <scope>NUCLEOTIDE SEQUENCE [LARGE SCALE GENOMIC DNA]</scope>
    <source>
        <strain evidence="3 4">RP-1-14</strain>
    </source>
</reference>
<feature type="signal peptide" evidence="1">
    <location>
        <begin position="1"/>
        <end position="28"/>
    </location>
</feature>
<evidence type="ECO:0000313" key="3">
    <source>
        <dbReference type="EMBL" id="TCD03041.1"/>
    </source>
</evidence>
<dbReference type="SUPFAM" id="SSF50156">
    <property type="entry name" value="PDZ domain-like"/>
    <property type="match status" value="1"/>
</dbReference>
<feature type="chain" id="PRO_5020509310" evidence="1">
    <location>
        <begin position="29"/>
        <end position="413"/>
    </location>
</feature>
<dbReference type="InterPro" id="IPR001478">
    <property type="entry name" value="PDZ"/>
</dbReference>
<dbReference type="SMART" id="SM00228">
    <property type="entry name" value="PDZ"/>
    <property type="match status" value="1"/>
</dbReference>
<sequence>MRCLNLFLPKLLLMVAVIHLVDAAAANAQQFSFAGKRQKDAINFTMVRNLVIVPLYINGKGPFNFILDTGVGPMIITDTTLVKSLDLKNLRPIKINGLGKGVEIDAFLSGDIAAKIGRATISNMPAAILKEDIFGLSSYVGTRIYGLLGHSFFNSFIVELKYANKRLLFNLPGTKKKIRGEKIPVQIINSKPYINIDIETAELGKVTAKMVVDNGASHAISLETYEEKPFPAPSNAIQANLGVGLSGPISGSIGRIPLVHLGSFTMKDVITSYPIYSDVAAKTYLRGRNGNLGADILSRFNIIFDYAGEAMYVRQNQYYKRPFEHDMSGIEFFMEEIDKKRFFISRIEANSPAEQSGLMPEDEILTINFVRTSKLSLNDITRIFRSEDGKPVFISVYRNGSVLIRLIKLKKRI</sequence>
<dbReference type="Pfam" id="PF00595">
    <property type="entry name" value="PDZ"/>
    <property type="match status" value="1"/>
</dbReference>
<name>A0A4R0NPZ0_9SPHI</name>
<dbReference type="EMBL" id="SJSL01000001">
    <property type="protein sequence ID" value="TCD03041.1"/>
    <property type="molecule type" value="Genomic_DNA"/>
</dbReference>
<protein>
    <submittedName>
        <fullName evidence="3">PDZ domain-containing protein</fullName>
    </submittedName>
</protein>
<dbReference type="Proteomes" id="UP000293347">
    <property type="component" value="Unassembled WGS sequence"/>
</dbReference>
<accession>A0A4R0NPZ0</accession>
<keyword evidence="1" id="KW-0732">Signal</keyword>
<comment type="caution">
    <text evidence="3">The sequence shown here is derived from an EMBL/GenBank/DDBJ whole genome shotgun (WGS) entry which is preliminary data.</text>
</comment>
<dbReference type="Pfam" id="PF13650">
    <property type="entry name" value="Asp_protease_2"/>
    <property type="match status" value="1"/>
</dbReference>
<dbReference type="Gene3D" id="2.40.70.10">
    <property type="entry name" value="Acid Proteases"/>
    <property type="match status" value="2"/>
</dbReference>
<evidence type="ECO:0000256" key="1">
    <source>
        <dbReference type="SAM" id="SignalP"/>
    </source>
</evidence>
<gene>
    <name evidence="3" type="ORF">EZ437_03420</name>
</gene>
<evidence type="ECO:0000259" key="2">
    <source>
        <dbReference type="SMART" id="SM00228"/>
    </source>
</evidence>
<organism evidence="3 4">
    <name type="scientific">Pedobacter psychroterrae</name>
    <dbReference type="NCBI Taxonomy" id="2530453"/>
    <lineage>
        <taxon>Bacteria</taxon>
        <taxon>Pseudomonadati</taxon>
        <taxon>Bacteroidota</taxon>
        <taxon>Sphingobacteriia</taxon>
        <taxon>Sphingobacteriales</taxon>
        <taxon>Sphingobacteriaceae</taxon>
        <taxon>Pedobacter</taxon>
    </lineage>
</organism>
<feature type="domain" description="PDZ" evidence="2">
    <location>
        <begin position="328"/>
        <end position="400"/>
    </location>
</feature>